<evidence type="ECO:0000313" key="3">
    <source>
        <dbReference type="Proteomes" id="UP000520814"/>
    </source>
</evidence>
<protein>
    <submittedName>
        <fullName evidence="2">Uncharacterized protein</fullName>
    </submittedName>
</protein>
<comment type="caution">
    <text evidence="2">The sequence shown here is derived from an EMBL/GenBank/DDBJ whole genome shotgun (WGS) entry which is preliminary data.</text>
</comment>
<proteinExistence type="predicted"/>
<sequence length="439" mass="47625">MLRVLLACCLALSAPLVASAQFQYTTSAVVSGVWAYLPEPAEQISGAGTTDVFVEPTGRWVLSARSYVKPEAETLFLPPASRGELEVDCSVSLWNPRLRRSTVLWRYKTARFGYIHFLGAFAGGVLIELQDGESRTLLRFDAEAGTVRKLTELDPLTAVAVSPKGNLAALIRTGPEKSVQFLSSDGKIGPSLTFPKDLRPSRLSGLSSHDWTTEATGLVFFAREEKTEAIRYWALAYPSGELTPTSPPQPLVPAETKTLLQTVASKATVSDSAARLVQESALWLEGEKSSEALLAVGALPGGVHGDGRFALYYQSSCLYAVPLLRVPRAAYEVARREAEKRVAVANARMFDSALEQYALDNKDFPPPGSDLLDLLVGTGTTKYIKGGSDAFRDKAGNSLISYVWNGSKEKGAPMATVKWRGGTITIRYNDDFTYSEPGR</sequence>
<name>A0A7W9W7T7_ARMRO</name>
<keyword evidence="3" id="KW-1185">Reference proteome</keyword>
<organism evidence="2 3">
    <name type="scientific">Armatimonas rosea</name>
    <dbReference type="NCBI Taxonomy" id="685828"/>
    <lineage>
        <taxon>Bacteria</taxon>
        <taxon>Bacillati</taxon>
        <taxon>Armatimonadota</taxon>
        <taxon>Armatimonadia</taxon>
        <taxon>Armatimonadales</taxon>
        <taxon>Armatimonadaceae</taxon>
        <taxon>Armatimonas</taxon>
    </lineage>
</organism>
<keyword evidence="1" id="KW-0732">Signal</keyword>
<accession>A0A7W9W7T7</accession>
<dbReference type="AlphaFoldDB" id="A0A7W9W7T7"/>
<dbReference type="EMBL" id="JACHGW010000003">
    <property type="protein sequence ID" value="MBB6052023.1"/>
    <property type="molecule type" value="Genomic_DNA"/>
</dbReference>
<feature type="chain" id="PRO_5031005222" evidence="1">
    <location>
        <begin position="21"/>
        <end position="439"/>
    </location>
</feature>
<evidence type="ECO:0000256" key="1">
    <source>
        <dbReference type="SAM" id="SignalP"/>
    </source>
</evidence>
<evidence type="ECO:0000313" key="2">
    <source>
        <dbReference type="EMBL" id="MBB6052023.1"/>
    </source>
</evidence>
<reference evidence="2 3" key="1">
    <citation type="submission" date="2020-08" db="EMBL/GenBank/DDBJ databases">
        <title>Genomic Encyclopedia of Type Strains, Phase IV (KMG-IV): sequencing the most valuable type-strain genomes for metagenomic binning, comparative biology and taxonomic classification.</title>
        <authorList>
            <person name="Goeker M."/>
        </authorList>
    </citation>
    <scope>NUCLEOTIDE SEQUENCE [LARGE SCALE GENOMIC DNA]</scope>
    <source>
        <strain evidence="2 3">DSM 23562</strain>
    </source>
</reference>
<dbReference type="Proteomes" id="UP000520814">
    <property type="component" value="Unassembled WGS sequence"/>
</dbReference>
<dbReference type="RefSeq" id="WP_184200174.1">
    <property type="nucleotide sequence ID" value="NZ_JACHGW010000003.1"/>
</dbReference>
<feature type="signal peptide" evidence="1">
    <location>
        <begin position="1"/>
        <end position="20"/>
    </location>
</feature>
<gene>
    <name evidence="2" type="ORF">HNQ39_003833</name>
</gene>